<dbReference type="eggNOG" id="ENOG5030C7Z">
    <property type="taxonomic scope" value="Bacteria"/>
</dbReference>
<evidence type="ECO:0000313" key="2">
    <source>
        <dbReference type="EMBL" id="AND38114.1"/>
    </source>
</evidence>
<dbReference type="STRING" id="1196031.A361_02895"/>
<dbReference type="Proteomes" id="UP000077856">
    <property type="component" value="Chromosome"/>
</dbReference>
<reference evidence="2 3" key="1">
    <citation type="submission" date="2016-04" db="EMBL/GenBank/DDBJ databases">
        <title>Complete genome sequence of Bacillus oceanisediminis strain 2691.</title>
        <authorList>
            <person name="Jeong H."/>
            <person name="Kim H.J."/>
            <person name="Lee D.-W."/>
        </authorList>
    </citation>
    <scope>NUCLEOTIDE SEQUENCE [LARGE SCALE GENOMIC DNA]</scope>
    <source>
        <strain evidence="2 3">2691</strain>
    </source>
</reference>
<accession>A0A160M783</accession>
<proteinExistence type="predicted"/>
<evidence type="ECO:0000313" key="3">
    <source>
        <dbReference type="Proteomes" id="UP000077856"/>
    </source>
</evidence>
<organism evidence="2 3">
    <name type="scientific">Cytobacillus oceanisediminis 2691</name>
    <dbReference type="NCBI Taxonomy" id="1196031"/>
    <lineage>
        <taxon>Bacteria</taxon>
        <taxon>Bacillati</taxon>
        <taxon>Bacillota</taxon>
        <taxon>Bacilli</taxon>
        <taxon>Bacillales</taxon>
        <taxon>Bacillaceae</taxon>
        <taxon>Cytobacillus</taxon>
    </lineage>
</organism>
<keyword evidence="1" id="KW-1133">Transmembrane helix</keyword>
<dbReference type="KEGG" id="bon:A361_02895"/>
<evidence type="ECO:0000256" key="1">
    <source>
        <dbReference type="SAM" id="Phobius"/>
    </source>
</evidence>
<dbReference type="AlphaFoldDB" id="A0A160M783"/>
<dbReference type="RefSeq" id="WP_019381090.1">
    <property type="nucleotide sequence ID" value="NZ_CP015506.1"/>
</dbReference>
<gene>
    <name evidence="2" type="ORF">A361_02895</name>
</gene>
<keyword evidence="1" id="KW-0472">Membrane</keyword>
<keyword evidence="1" id="KW-0812">Transmembrane</keyword>
<protein>
    <submittedName>
        <fullName evidence="2">Uncharacterized protein</fullName>
    </submittedName>
</protein>
<name>A0A160M783_9BACI</name>
<dbReference type="EMBL" id="CP015506">
    <property type="protein sequence ID" value="AND38114.1"/>
    <property type="molecule type" value="Genomic_DNA"/>
</dbReference>
<feature type="transmembrane region" description="Helical" evidence="1">
    <location>
        <begin position="6"/>
        <end position="27"/>
    </location>
</feature>
<sequence>MKKGWIRMMAMAFIIISAITYYEFFFVPKNSLELYQEIALAENYKEARKIVLEGFESNFKEEDFEYISRRDTLPDRISQFTYWNMRASPL</sequence>